<dbReference type="SUPFAM" id="SSF47384">
    <property type="entry name" value="Homodimeric domain of signal transducing histidine kinase"/>
    <property type="match status" value="1"/>
</dbReference>
<dbReference type="InterPro" id="IPR005467">
    <property type="entry name" value="His_kinase_dom"/>
</dbReference>
<dbReference type="Gene3D" id="1.10.287.130">
    <property type="match status" value="1"/>
</dbReference>
<dbReference type="GO" id="GO:0000156">
    <property type="term" value="F:phosphorelay response regulator activity"/>
    <property type="evidence" value="ECO:0007669"/>
    <property type="project" value="TreeGrafter"/>
</dbReference>
<dbReference type="FunFam" id="1.10.287.130:FF:000001">
    <property type="entry name" value="Two-component sensor histidine kinase"/>
    <property type="match status" value="1"/>
</dbReference>
<dbReference type="InterPro" id="IPR036890">
    <property type="entry name" value="HATPase_C_sf"/>
</dbReference>
<comment type="catalytic activity">
    <reaction evidence="1">
        <text>ATP + protein L-histidine = ADP + protein N-phospho-L-histidine.</text>
        <dbReference type="EC" id="2.7.13.3"/>
    </reaction>
</comment>
<protein>
    <recommendedName>
        <fullName evidence="2">histidine kinase</fullName>
        <ecNumber evidence="2">2.7.13.3</ecNumber>
    </recommendedName>
</protein>
<dbReference type="PANTHER" id="PTHR42878">
    <property type="entry name" value="TWO-COMPONENT HISTIDINE KINASE"/>
    <property type="match status" value="1"/>
</dbReference>
<dbReference type="CDD" id="cd00082">
    <property type="entry name" value="HisKA"/>
    <property type="match status" value="1"/>
</dbReference>
<dbReference type="GO" id="GO:0005524">
    <property type="term" value="F:ATP binding"/>
    <property type="evidence" value="ECO:0007669"/>
    <property type="project" value="UniProtKB-KW"/>
</dbReference>
<dbReference type="InterPro" id="IPR035965">
    <property type="entry name" value="PAS-like_dom_sf"/>
</dbReference>
<keyword evidence="5" id="KW-0547">Nucleotide-binding</keyword>
<evidence type="ECO:0000256" key="3">
    <source>
        <dbReference type="ARBA" id="ARBA00022553"/>
    </source>
</evidence>
<dbReference type="Pfam" id="PF02518">
    <property type="entry name" value="HATPase_c"/>
    <property type="match status" value="1"/>
</dbReference>
<keyword evidence="13" id="KW-1185">Reference proteome</keyword>
<dbReference type="Pfam" id="PF08448">
    <property type="entry name" value="PAS_4"/>
    <property type="match status" value="1"/>
</dbReference>
<evidence type="ECO:0000256" key="10">
    <source>
        <dbReference type="SAM" id="Phobius"/>
    </source>
</evidence>
<evidence type="ECO:0000256" key="2">
    <source>
        <dbReference type="ARBA" id="ARBA00012438"/>
    </source>
</evidence>
<feature type="domain" description="Histidine kinase" evidence="11">
    <location>
        <begin position="329"/>
        <end position="542"/>
    </location>
</feature>
<dbReference type="GO" id="GO:0030295">
    <property type="term" value="F:protein kinase activator activity"/>
    <property type="evidence" value="ECO:0007669"/>
    <property type="project" value="TreeGrafter"/>
</dbReference>
<proteinExistence type="predicted"/>
<dbReference type="InterPro" id="IPR003594">
    <property type="entry name" value="HATPase_dom"/>
</dbReference>
<dbReference type="InterPro" id="IPR013656">
    <property type="entry name" value="PAS_4"/>
</dbReference>
<dbReference type="InterPro" id="IPR004358">
    <property type="entry name" value="Sig_transdc_His_kin-like_C"/>
</dbReference>
<reference evidence="12 13" key="1">
    <citation type="submission" date="2023-11" db="EMBL/GenBank/DDBJ databases">
        <title>Peredibacter starrii A3.12.</title>
        <authorList>
            <person name="Mitchell R.J."/>
        </authorList>
    </citation>
    <scope>NUCLEOTIDE SEQUENCE [LARGE SCALE GENOMIC DNA]</scope>
    <source>
        <strain evidence="12 13">A3.12</strain>
    </source>
</reference>
<evidence type="ECO:0000256" key="5">
    <source>
        <dbReference type="ARBA" id="ARBA00022741"/>
    </source>
</evidence>
<dbReference type="EMBL" id="CP139487">
    <property type="protein sequence ID" value="WPU64264.1"/>
    <property type="molecule type" value="Genomic_DNA"/>
</dbReference>
<evidence type="ECO:0000256" key="8">
    <source>
        <dbReference type="ARBA" id="ARBA00023012"/>
    </source>
</evidence>
<gene>
    <name evidence="12" type="ORF">SOO65_16340</name>
</gene>
<dbReference type="SMART" id="SM00388">
    <property type="entry name" value="HisKA"/>
    <property type="match status" value="1"/>
</dbReference>
<dbReference type="Gene3D" id="3.30.565.10">
    <property type="entry name" value="Histidine kinase-like ATPase, C-terminal domain"/>
    <property type="match status" value="1"/>
</dbReference>
<dbReference type="GO" id="GO:0000155">
    <property type="term" value="F:phosphorelay sensor kinase activity"/>
    <property type="evidence" value="ECO:0007669"/>
    <property type="project" value="InterPro"/>
</dbReference>
<evidence type="ECO:0000256" key="9">
    <source>
        <dbReference type="ARBA" id="ARBA00023136"/>
    </source>
</evidence>
<dbReference type="FunFam" id="3.30.565.10:FF:000006">
    <property type="entry name" value="Sensor histidine kinase WalK"/>
    <property type="match status" value="1"/>
</dbReference>
<keyword evidence="4" id="KW-0808">Transferase</keyword>
<keyword evidence="8" id="KW-0902">Two-component regulatory system</keyword>
<evidence type="ECO:0000256" key="6">
    <source>
        <dbReference type="ARBA" id="ARBA00022777"/>
    </source>
</evidence>
<dbReference type="KEGG" id="psti:SOO65_16340"/>
<feature type="transmembrane region" description="Helical" evidence="10">
    <location>
        <begin position="122"/>
        <end position="142"/>
    </location>
</feature>
<dbReference type="RefSeq" id="WP_321392734.1">
    <property type="nucleotide sequence ID" value="NZ_CP139487.1"/>
</dbReference>
<keyword evidence="10" id="KW-1133">Transmembrane helix</keyword>
<dbReference type="SUPFAM" id="SSF55785">
    <property type="entry name" value="PYP-like sensor domain (PAS domain)"/>
    <property type="match status" value="1"/>
</dbReference>
<organism evidence="12 13">
    <name type="scientific">Peredibacter starrii</name>
    <dbReference type="NCBI Taxonomy" id="28202"/>
    <lineage>
        <taxon>Bacteria</taxon>
        <taxon>Pseudomonadati</taxon>
        <taxon>Bdellovibrionota</taxon>
        <taxon>Bacteriovoracia</taxon>
        <taxon>Bacteriovoracales</taxon>
        <taxon>Bacteriovoracaceae</taxon>
        <taxon>Peredibacter</taxon>
    </lineage>
</organism>
<dbReference type="SUPFAM" id="SSF55874">
    <property type="entry name" value="ATPase domain of HSP90 chaperone/DNA topoisomerase II/histidine kinase"/>
    <property type="match status" value="1"/>
</dbReference>
<evidence type="ECO:0000256" key="1">
    <source>
        <dbReference type="ARBA" id="ARBA00000085"/>
    </source>
</evidence>
<accession>A0AAX4HLX2</accession>
<name>A0AAX4HLX2_9BACT</name>
<dbReference type="InterPro" id="IPR050351">
    <property type="entry name" value="BphY/WalK/GraS-like"/>
</dbReference>
<dbReference type="AlphaFoldDB" id="A0AAX4HLX2"/>
<keyword evidence="6" id="KW-0418">Kinase</keyword>
<evidence type="ECO:0000313" key="13">
    <source>
        <dbReference type="Proteomes" id="UP001324634"/>
    </source>
</evidence>
<dbReference type="PANTHER" id="PTHR42878:SF7">
    <property type="entry name" value="SENSOR HISTIDINE KINASE GLRK"/>
    <property type="match status" value="1"/>
</dbReference>
<dbReference type="EC" id="2.7.13.3" evidence="2"/>
<evidence type="ECO:0000256" key="4">
    <source>
        <dbReference type="ARBA" id="ARBA00022679"/>
    </source>
</evidence>
<sequence length="542" mass="62238">MTIQIEEDLRLLRYTLVQSGIEWEKWCESIPPLKDVQYTLVRRNGTIICDSADKKLVGEKLENITEIVQSHEARFASQLRKSDLFGTQAVFASLRLGDDLMIRKVIPVSSLRDNMDRFDRVLFLRIVPFSIISYLFFVYFFYLSTKPLGIILSKVEKFKDDIPFNKNLELLYERDEWASIEEALNKADQKLQSQMAESRLENEKNTAILESINDDILAIDKYETVLFYNTKFKNNFLKTNENTQIKPKLWHTFSDEEVLEAFRSVLQNGRPSSLRTKNFPYSHRPERFFDLTITPLKSSDGTINGALGVFYDVTEFKLSEQMRVDFVANVSHEIRTPLTSVKGYTQLLQAQAGKIDESLHVFLDKIVGNTERMISLFNDLLNLSVIESRYLQTMEPLDLPSMVETVASNIQTNYPEKKVNVTWDLAVDTITGDSRLIEQVISNLVDNACKYSESDSIDIKIASFEKNDKAILTISDNGPGISKDHIQRIFERFYRVDSSREVSRGTGLGLSIVKHIISKHKGRIWAESEGKGTTFIIELPLE</sequence>
<dbReference type="PROSITE" id="PS50109">
    <property type="entry name" value="HIS_KIN"/>
    <property type="match status" value="1"/>
</dbReference>
<evidence type="ECO:0000256" key="7">
    <source>
        <dbReference type="ARBA" id="ARBA00022840"/>
    </source>
</evidence>
<keyword evidence="3" id="KW-0597">Phosphoprotein</keyword>
<dbReference type="SMART" id="SM00387">
    <property type="entry name" value="HATPase_c"/>
    <property type="match status" value="1"/>
</dbReference>
<dbReference type="CDD" id="cd00075">
    <property type="entry name" value="HATPase"/>
    <property type="match status" value="1"/>
</dbReference>
<dbReference type="InterPro" id="IPR003661">
    <property type="entry name" value="HisK_dim/P_dom"/>
</dbReference>
<dbReference type="Pfam" id="PF00512">
    <property type="entry name" value="HisKA"/>
    <property type="match status" value="1"/>
</dbReference>
<keyword evidence="10" id="KW-0812">Transmembrane</keyword>
<dbReference type="PRINTS" id="PR00344">
    <property type="entry name" value="BCTRLSENSOR"/>
</dbReference>
<keyword evidence="9 10" id="KW-0472">Membrane</keyword>
<dbReference type="Gene3D" id="3.30.450.20">
    <property type="entry name" value="PAS domain"/>
    <property type="match status" value="1"/>
</dbReference>
<evidence type="ECO:0000259" key="11">
    <source>
        <dbReference type="PROSITE" id="PS50109"/>
    </source>
</evidence>
<evidence type="ECO:0000313" key="12">
    <source>
        <dbReference type="EMBL" id="WPU64264.1"/>
    </source>
</evidence>
<keyword evidence="7 12" id="KW-0067">ATP-binding</keyword>
<dbReference type="GO" id="GO:0007234">
    <property type="term" value="P:osmosensory signaling via phosphorelay pathway"/>
    <property type="evidence" value="ECO:0007669"/>
    <property type="project" value="TreeGrafter"/>
</dbReference>
<dbReference type="Proteomes" id="UP001324634">
    <property type="component" value="Chromosome"/>
</dbReference>
<dbReference type="InterPro" id="IPR036097">
    <property type="entry name" value="HisK_dim/P_sf"/>
</dbReference>